<comment type="caution">
    <text evidence="10">The sequence shown here is derived from an EMBL/GenBank/DDBJ whole genome shotgun (WGS) entry which is preliminary data.</text>
</comment>
<dbReference type="GO" id="GO:0098552">
    <property type="term" value="C:side of membrane"/>
    <property type="evidence" value="ECO:0007669"/>
    <property type="project" value="UniProtKB-KW"/>
</dbReference>
<dbReference type="Proteomes" id="UP001392437">
    <property type="component" value="Unassembled WGS sequence"/>
</dbReference>
<keyword evidence="6" id="KW-0325">Glycoprotein</keyword>
<evidence type="ECO:0000313" key="11">
    <source>
        <dbReference type="Proteomes" id="UP001392437"/>
    </source>
</evidence>
<keyword evidence="3" id="KW-0336">GPI-anchor</keyword>
<name>A0AAW0QN32_9PEZI</name>
<dbReference type="GO" id="GO:0005886">
    <property type="term" value="C:plasma membrane"/>
    <property type="evidence" value="ECO:0007669"/>
    <property type="project" value="UniProtKB-SubCell"/>
</dbReference>
<evidence type="ECO:0000256" key="4">
    <source>
        <dbReference type="ARBA" id="ARBA00022729"/>
    </source>
</evidence>
<protein>
    <recommendedName>
        <fullName evidence="9">Copper acquisition factor BIM1-like domain-containing protein</fullName>
    </recommendedName>
</protein>
<feature type="signal peptide" evidence="8">
    <location>
        <begin position="1"/>
        <end position="16"/>
    </location>
</feature>
<keyword evidence="2" id="KW-1003">Cell membrane</keyword>
<dbReference type="EMBL" id="JAQQWP010000009">
    <property type="protein sequence ID" value="KAK8100654.1"/>
    <property type="molecule type" value="Genomic_DNA"/>
</dbReference>
<gene>
    <name evidence="10" type="ORF">PG999_011028</name>
</gene>
<keyword evidence="5" id="KW-0472">Membrane</keyword>
<keyword evidence="11" id="KW-1185">Reference proteome</keyword>
<feature type="domain" description="Copper acquisition factor BIM1-like" evidence="9">
    <location>
        <begin position="16"/>
        <end position="175"/>
    </location>
</feature>
<keyword evidence="7" id="KW-0449">Lipoprotein</keyword>
<evidence type="ECO:0000256" key="6">
    <source>
        <dbReference type="ARBA" id="ARBA00023180"/>
    </source>
</evidence>
<reference evidence="10 11" key="1">
    <citation type="submission" date="2023-01" db="EMBL/GenBank/DDBJ databases">
        <title>Analysis of 21 Apiospora genomes using comparative genomics revels a genus with tremendous synthesis potential of carbohydrate active enzymes and secondary metabolites.</title>
        <authorList>
            <person name="Sorensen T."/>
        </authorList>
    </citation>
    <scope>NUCLEOTIDE SEQUENCE [LARGE SCALE GENOMIC DNA]</scope>
    <source>
        <strain evidence="10 11">CBS 117206</strain>
    </source>
</reference>
<evidence type="ECO:0000256" key="7">
    <source>
        <dbReference type="ARBA" id="ARBA00023288"/>
    </source>
</evidence>
<evidence type="ECO:0000256" key="2">
    <source>
        <dbReference type="ARBA" id="ARBA00022475"/>
    </source>
</evidence>
<dbReference type="InterPro" id="IPR046936">
    <property type="entry name" value="BIM1-like"/>
</dbReference>
<proteinExistence type="predicted"/>
<organism evidence="10 11">
    <name type="scientific">Apiospora kogelbergensis</name>
    <dbReference type="NCBI Taxonomy" id="1337665"/>
    <lineage>
        <taxon>Eukaryota</taxon>
        <taxon>Fungi</taxon>
        <taxon>Dikarya</taxon>
        <taxon>Ascomycota</taxon>
        <taxon>Pezizomycotina</taxon>
        <taxon>Sordariomycetes</taxon>
        <taxon>Xylariomycetidae</taxon>
        <taxon>Amphisphaeriales</taxon>
        <taxon>Apiosporaceae</taxon>
        <taxon>Apiospora</taxon>
    </lineage>
</organism>
<feature type="chain" id="PRO_5043575647" description="Copper acquisition factor BIM1-like domain-containing protein" evidence="8">
    <location>
        <begin position="17"/>
        <end position="230"/>
    </location>
</feature>
<dbReference type="PANTHER" id="PTHR34992:SF2">
    <property type="entry name" value="COPPER ACQUISITION FACTOR BIM1-LIKE DOMAIN-CONTAINING PROTEIN"/>
    <property type="match status" value="1"/>
</dbReference>
<dbReference type="InterPro" id="IPR046530">
    <property type="entry name" value="BIM1-like_dom"/>
</dbReference>
<dbReference type="Pfam" id="PF20238">
    <property type="entry name" value="BIM1-like_dom"/>
    <property type="match status" value="1"/>
</dbReference>
<evidence type="ECO:0000259" key="9">
    <source>
        <dbReference type="Pfam" id="PF20238"/>
    </source>
</evidence>
<dbReference type="AlphaFoldDB" id="A0AAW0QN32"/>
<evidence type="ECO:0000256" key="8">
    <source>
        <dbReference type="SAM" id="SignalP"/>
    </source>
</evidence>
<accession>A0AAW0QN32</accession>
<evidence type="ECO:0000256" key="5">
    <source>
        <dbReference type="ARBA" id="ARBA00023136"/>
    </source>
</evidence>
<evidence type="ECO:0000256" key="1">
    <source>
        <dbReference type="ARBA" id="ARBA00004609"/>
    </source>
</evidence>
<comment type="subcellular location">
    <subcellularLocation>
        <location evidence="1">Cell membrane</location>
        <topology evidence="1">Lipid-anchor</topology>
        <topology evidence="1">GPI-anchor</topology>
    </subcellularLocation>
</comment>
<evidence type="ECO:0000313" key="10">
    <source>
        <dbReference type="EMBL" id="KAK8100654.1"/>
    </source>
</evidence>
<sequence>MLSTILLLSALQLSAAHFSIEYPIWRADTLAENTTYDQWRYPCAGAASGIAGRTEWPVQGGSVSLGLHHEWTYVFINLGLGSNASNFNVSLTPQFVNVTGKGTYCVPSLKLPIQPRDGDNATVQVVTSGKSGSALYNVGSVLRKSIVKGFVVCADITFRSNVQPLSGDKCQNSTGISAEYVGQTSAQSAGSSSNSTSKTPGNAAAPKQLNSIAMAASFGLTMVYVLGVEL</sequence>
<dbReference type="PANTHER" id="PTHR34992">
    <property type="entry name" value="HYPHAL ANASTAMOSIS-7 PROTEIN"/>
    <property type="match status" value="1"/>
</dbReference>
<keyword evidence="4 8" id="KW-0732">Signal</keyword>
<dbReference type="CDD" id="cd21176">
    <property type="entry name" value="LPMO_auxiliary-like"/>
    <property type="match status" value="1"/>
</dbReference>
<evidence type="ECO:0000256" key="3">
    <source>
        <dbReference type="ARBA" id="ARBA00022622"/>
    </source>
</evidence>